<name>D8TJY5_VOLCA</name>
<accession>D8TJY5</accession>
<dbReference type="STRING" id="3068.D8TJY5"/>
<sequence>MGCDEASPREKVLESGSFGSITLRPGDDCVYHISPHGDISNMVIYTGDLGTSQDARVWYCPSPDCGASGSHNLTAGVSTPLLVSNYPDGIWIHVSVPSTGGSSAATLELSAIAASCSAPHQTPLLLYRTVDGRTSEPWPSYSLCVTKPNNNPDFGIAFSWEWSFGSLPYSFGRGFHALLPPFDLTLPHGVYDIQLMRAYSPDAEARMGVSFVLLSSSGVELVRFNESVSGYFVPAVNNITRGSMEFYLPAGIADQSAAVATVRHAPNAPPPSPPAPPRPPPPPPSPAVPPSPAPPVPFRPPPSPSPPRSPQPPSLPPPSTPPSPSLTPASSSPLSLTPPPSPSLLLPPLPLPFPSPPLSQSQPLLQPPSSPPLPPASLLLSPPPTPTYPPTPSLRPSSPPSPLQPPATSLPPSPLQPDQTPSPPHPAVPPSPTYPGSDSREGLPPPPSQGPSPAAPVIQVLSPPPLPPTYPPQGFTAPRQPVTLPPLPTPPTYVHGMPPPPSSSSFPPTSYGYPPDRSSPTPSPAGPPPLGQGATAPPNPRSTPPSGFSSSQLHSPPPSSGTPRSPNRTAPLDVSTLTGSGSRAGGRACMAVSAALGIAVAMLARWHSVPGLLIIEFRNLSKRLAQWNWNSLCDIIIKRDHSRALRSYH</sequence>
<feature type="compositionally biased region" description="Pro residues" evidence="1">
    <location>
        <begin position="521"/>
        <end position="530"/>
    </location>
</feature>
<feature type="compositionally biased region" description="Pro residues" evidence="1">
    <location>
        <begin position="462"/>
        <end position="471"/>
    </location>
</feature>
<feature type="compositionally biased region" description="Pro residues" evidence="1">
    <location>
        <begin position="267"/>
        <end position="325"/>
    </location>
</feature>
<dbReference type="AlphaFoldDB" id="D8TJY5"/>
<feature type="compositionally biased region" description="Pro residues" evidence="1">
    <location>
        <begin position="336"/>
        <end position="357"/>
    </location>
</feature>
<feature type="region of interest" description="Disordered" evidence="1">
    <location>
        <begin position="260"/>
        <end position="585"/>
    </location>
</feature>
<evidence type="ECO:0000313" key="2">
    <source>
        <dbReference type="EMBL" id="EFJ52152.1"/>
    </source>
</evidence>
<reference evidence="2 3" key="1">
    <citation type="journal article" date="2010" name="Science">
        <title>Genomic analysis of organismal complexity in the multicellular green alga Volvox carteri.</title>
        <authorList>
            <person name="Prochnik S.E."/>
            <person name="Umen J."/>
            <person name="Nedelcu A.M."/>
            <person name="Hallmann A."/>
            <person name="Miller S.M."/>
            <person name="Nishii I."/>
            <person name="Ferris P."/>
            <person name="Kuo A."/>
            <person name="Mitros T."/>
            <person name="Fritz-Laylin L.K."/>
            <person name="Hellsten U."/>
            <person name="Chapman J."/>
            <person name="Simakov O."/>
            <person name="Rensing S.A."/>
            <person name="Terry A."/>
            <person name="Pangilinan J."/>
            <person name="Kapitonov V."/>
            <person name="Jurka J."/>
            <person name="Salamov A."/>
            <person name="Shapiro H."/>
            <person name="Schmutz J."/>
            <person name="Grimwood J."/>
            <person name="Lindquist E."/>
            <person name="Lucas S."/>
            <person name="Grigoriev I.V."/>
            <person name="Schmitt R."/>
            <person name="Kirk D."/>
            <person name="Rokhsar D.S."/>
        </authorList>
    </citation>
    <scope>NUCLEOTIDE SEQUENCE [LARGE SCALE GENOMIC DNA]</scope>
    <source>
        <strain evidence="3">f. Nagariensis / Eve</strain>
    </source>
</reference>
<dbReference type="KEGG" id="vcn:VOLCADRAFT_87016"/>
<gene>
    <name evidence="2" type="ORF">VOLCADRAFT_87016</name>
</gene>
<dbReference type="RefSeq" id="XP_002946926.1">
    <property type="nucleotide sequence ID" value="XM_002946880.1"/>
</dbReference>
<keyword evidence="3" id="KW-1185">Reference proteome</keyword>
<feature type="compositionally biased region" description="Low complexity" evidence="1">
    <location>
        <begin position="503"/>
        <end position="520"/>
    </location>
</feature>
<feature type="compositionally biased region" description="Low complexity" evidence="1">
    <location>
        <begin position="326"/>
        <end position="335"/>
    </location>
</feature>
<feature type="compositionally biased region" description="Pro residues" evidence="1">
    <location>
        <begin position="443"/>
        <end position="454"/>
    </location>
</feature>
<proteinExistence type="predicted"/>
<evidence type="ECO:0000256" key="1">
    <source>
        <dbReference type="SAM" id="MobiDB-lite"/>
    </source>
</evidence>
<evidence type="ECO:0000313" key="3">
    <source>
        <dbReference type="Proteomes" id="UP000001058"/>
    </source>
</evidence>
<dbReference type="eggNOG" id="ENOG502QTAC">
    <property type="taxonomic scope" value="Eukaryota"/>
</dbReference>
<dbReference type="Proteomes" id="UP000001058">
    <property type="component" value="Unassembled WGS sequence"/>
</dbReference>
<dbReference type="EMBL" id="GL378325">
    <property type="protein sequence ID" value="EFJ52152.1"/>
    <property type="molecule type" value="Genomic_DNA"/>
</dbReference>
<feature type="compositionally biased region" description="Pro residues" evidence="1">
    <location>
        <begin position="483"/>
        <end position="502"/>
    </location>
</feature>
<protein>
    <submittedName>
        <fullName evidence="2">Uncharacterized protein</fullName>
    </submittedName>
</protein>
<dbReference type="GeneID" id="9618096"/>
<organism evidence="3">
    <name type="scientific">Volvox carteri f. nagariensis</name>
    <dbReference type="NCBI Taxonomy" id="3068"/>
    <lineage>
        <taxon>Eukaryota</taxon>
        <taxon>Viridiplantae</taxon>
        <taxon>Chlorophyta</taxon>
        <taxon>core chlorophytes</taxon>
        <taxon>Chlorophyceae</taxon>
        <taxon>CS clade</taxon>
        <taxon>Chlamydomonadales</taxon>
        <taxon>Volvocaceae</taxon>
        <taxon>Volvox</taxon>
    </lineage>
</organism>
<dbReference type="InParanoid" id="D8TJY5"/>
<feature type="compositionally biased region" description="Pro residues" evidence="1">
    <location>
        <begin position="365"/>
        <end position="433"/>
    </location>
</feature>